<feature type="region of interest" description="Disordered" evidence="1">
    <location>
        <begin position="39"/>
        <end position="88"/>
    </location>
</feature>
<keyword evidence="3" id="KW-1185">Reference proteome</keyword>
<evidence type="ECO:0000313" key="3">
    <source>
        <dbReference type="Proteomes" id="UP000269721"/>
    </source>
</evidence>
<organism evidence="2 3">
    <name type="scientific">Blyttiomyces helicus</name>
    <dbReference type="NCBI Taxonomy" id="388810"/>
    <lineage>
        <taxon>Eukaryota</taxon>
        <taxon>Fungi</taxon>
        <taxon>Fungi incertae sedis</taxon>
        <taxon>Chytridiomycota</taxon>
        <taxon>Chytridiomycota incertae sedis</taxon>
        <taxon>Chytridiomycetes</taxon>
        <taxon>Chytridiomycetes incertae sedis</taxon>
        <taxon>Blyttiomyces</taxon>
    </lineage>
</organism>
<dbReference type="AlphaFoldDB" id="A0A4V1ISN3"/>
<accession>A0A4V1ISN3</accession>
<dbReference type="EMBL" id="KZ993989">
    <property type="protein sequence ID" value="RKO94157.1"/>
    <property type="molecule type" value="Genomic_DNA"/>
</dbReference>
<evidence type="ECO:0000313" key="2">
    <source>
        <dbReference type="EMBL" id="RKO94157.1"/>
    </source>
</evidence>
<gene>
    <name evidence="2" type="ORF">BDK51DRAFT_40153</name>
</gene>
<sequence length="100" mass="10855">MVAQSYRAYALVTIPVVLSARELDAFPIMPFFEARLTPGPKPTEQLHQPTGYPNPPQTPFPVAISTADHAPSASTPLQRTTPSASSHARTCTSIWANLRI</sequence>
<proteinExistence type="predicted"/>
<feature type="compositionally biased region" description="Polar residues" evidence="1">
    <location>
        <begin position="72"/>
        <end position="88"/>
    </location>
</feature>
<name>A0A4V1ISN3_9FUNG</name>
<reference evidence="3" key="1">
    <citation type="journal article" date="2018" name="Nat. Microbiol.">
        <title>Leveraging single-cell genomics to expand the fungal tree of life.</title>
        <authorList>
            <person name="Ahrendt S.R."/>
            <person name="Quandt C.A."/>
            <person name="Ciobanu D."/>
            <person name="Clum A."/>
            <person name="Salamov A."/>
            <person name="Andreopoulos B."/>
            <person name="Cheng J.F."/>
            <person name="Woyke T."/>
            <person name="Pelin A."/>
            <person name="Henrissat B."/>
            <person name="Reynolds N.K."/>
            <person name="Benny G.L."/>
            <person name="Smith M.E."/>
            <person name="James T.Y."/>
            <person name="Grigoriev I.V."/>
        </authorList>
    </citation>
    <scope>NUCLEOTIDE SEQUENCE [LARGE SCALE GENOMIC DNA]</scope>
</reference>
<evidence type="ECO:0000256" key="1">
    <source>
        <dbReference type="SAM" id="MobiDB-lite"/>
    </source>
</evidence>
<protein>
    <submittedName>
        <fullName evidence="2">Uncharacterized protein</fullName>
    </submittedName>
</protein>
<dbReference type="Proteomes" id="UP000269721">
    <property type="component" value="Unassembled WGS sequence"/>
</dbReference>